<dbReference type="Proteomes" id="UP000251213">
    <property type="component" value="Unassembled WGS sequence"/>
</dbReference>
<keyword evidence="5 7" id="KW-0720">Serine protease</keyword>
<evidence type="ECO:0000313" key="10">
    <source>
        <dbReference type="EMBL" id="RAL25720.1"/>
    </source>
</evidence>
<evidence type="ECO:0000256" key="5">
    <source>
        <dbReference type="ARBA" id="ARBA00022825"/>
    </source>
</evidence>
<dbReference type="GO" id="GO:0006508">
    <property type="term" value="P:proteolysis"/>
    <property type="evidence" value="ECO:0007669"/>
    <property type="project" value="UniProtKB-KW"/>
</dbReference>
<dbReference type="PROSITE" id="PS51892">
    <property type="entry name" value="SUBTILASE"/>
    <property type="match status" value="1"/>
</dbReference>
<dbReference type="InterPro" id="IPR022398">
    <property type="entry name" value="Peptidase_S8_His-AS"/>
</dbReference>
<dbReference type="SUPFAM" id="SSF52743">
    <property type="entry name" value="Subtilisin-like"/>
    <property type="match status" value="1"/>
</dbReference>
<evidence type="ECO:0000259" key="9">
    <source>
        <dbReference type="Pfam" id="PF00082"/>
    </source>
</evidence>
<feature type="domain" description="Peptidase S8/S53" evidence="9">
    <location>
        <begin position="121"/>
        <end position="353"/>
    </location>
</feature>
<dbReference type="InterPro" id="IPR023828">
    <property type="entry name" value="Peptidase_S8_Ser-AS"/>
</dbReference>
<dbReference type="InterPro" id="IPR000209">
    <property type="entry name" value="Peptidase_S8/S53_dom"/>
</dbReference>
<dbReference type="InterPro" id="IPR050131">
    <property type="entry name" value="Peptidase_S8_subtilisin-like"/>
</dbReference>
<keyword evidence="3" id="KW-0479">Metal-binding</keyword>
<proteinExistence type="inferred from homology"/>
<dbReference type="CDD" id="cd07477">
    <property type="entry name" value="Peptidases_S8_Subtilisin_subset"/>
    <property type="match status" value="1"/>
</dbReference>
<dbReference type="PROSITE" id="PS00138">
    <property type="entry name" value="SUBTILASE_SER"/>
    <property type="match status" value="1"/>
</dbReference>
<reference evidence="10 11" key="2">
    <citation type="submission" date="2018-06" db="EMBL/GenBank/DDBJ databases">
        <authorList>
            <person name="Zhirakovskaya E."/>
        </authorList>
    </citation>
    <scope>NUCLEOTIDE SEQUENCE [LARGE SCALE GENOMIC DNA]</scope>
    <source>
        <strain evidence="10 11">FBKL4.011</strain>
    </source>
</reference>
<dbReference type="GO" id="GO:0046872">
    <property type="term" value="F:metal ion binding"/>
    <property type="evidence" value="ECO:0007669"/>
    <property type="project" value="UniProtKB-KW"/>
</dbReference>
<dbReference type="OrthoDB" id="9798386at2"/>
<reference evidence="10 11" key="1">
    <citation type="submission" date="2018-06" db="EMBL/GenBank/DDBJ databases">
        <title>Thermoflavimicrobium daqus sp. nov., a thermophilic microbe isolated from Moutai-flavour Daqu.</title>
        <authorList>
            <person name="Wang X."/>
            <person name="Zhou H."/>
        </authorList>
    </citation>
    <scope>NUCLEOTIDE SEQUENCE [LARGE SCALE GENOMIC DNA]</scope>
    <source>
        <strain evidence="10 11">FBKL4.011</strain>
    </source>
</reference>
<keyword evidence="2 7" id="KW-0645">Protease</keyword>
<evidence type="ECO:0000256" key="7">
    <source>
        <dbReference type="PROSITE-ProRule" id="PRU01240"/>
    </source>
</evidence>
<sequence>MGGSSVTNMSNNLPSSEKRKPIRRIFCLKQGIHYKRYLKEMWGLGIRPIKILNHLKMVVGEYLPDRFAQSLDSHPDVEYTEPDIRVTITEPYIGSITSLEPTLPWGVKRIQAAKTWKVTQGQKVRIAVIDTGIYNEHPAIKENYRGGVNILSPYFPPHDYNGHGTHVAGIIAGSATDLGVIGVAPRTHIYAVKAFNRKGNANLSDLLTAINWCIENKMQVVNMSFGMDKMSEVLRLAIQTAHQKGLIMVAAAGNRGLSTQIDYPARYPETIAVTSISNNDHISSFSNRGKGIDVAAPGEKIPSAWLNNTVREMSGTSMAVPHVVGTAALLLYLQKKLNPEQVRYILMQTAHKKDEEIGIIDAYKAVNLLSRI</sequence>
<evidence type="ECO:0000313" key="11">
    <source>
        <dbReference type="Proteomes" id="UP000251213"/>
    </source>
</evidence>
<dbReference type="InterPro" id="IPR034202">
    <property type="entry name" value="Subtilisin_Carlsberg-like"/>
</dbReference>
<organism evidence="10 11">
    <name type="scientific">Thermoflavimicrobium daqui</name>
    <dbReference type="NCBI Taxonomy" id="2137476"/>
    <lineage>
        <taxon>Bacteria</taxon>
        <taxon>Bacillati</taxon>
        <taxon>Bacillota</taxon>
        <taxon>Bacilli</taxon>
        <taxon>Bacillales</taxon>
        <taxon>Thermoactinomycetaceae</taxon>
        <taxon>Thermoflavimicrobium</taxon>
    </lineage>
</organism>
<dbReference type="InterPro" id="IPR015500">
    <property type="entry name" value="Peptidase_S8_subtilisin-rel"/>
</dbReference>
<evidence type="ECO:0000256" key="3">
    <source>
        <dbReference type="ARBA" id="ARBA00022723"/>
    </source>
</evidence>
<evidence type="ECO:0000256" key="6">
    <source>
        <dbReference type="PIRSR" id="PIRSR615500-1"/>
    </source>
</evidence>
<dbReference type="PRINTS" id="PR00723">
    <property type="entry name" value="SUBTILISIN"/>
</dbReference>
<gene>
    <name evidence="10" type="ORF">DL897_06500</name>
</gene>
<accession>A0A364K6A6</accession>
<dbReference type="PROSITE" id="PS00137">
    <property type="entry name" value="SUBTILASE_HIS"/>
    <property type="match status" value="1"/>
</dbReference>
<comment type="caution">
    <text evidence="10">The sequence shown here is derived from an EMBL/GenBank/DDBJ whole genome shotgun (WGS) entry which is preliminary data.</text>
</comment>
<evidence type="ECO:0000256" key="2">
    <source>
        <dbReference type="ARBA" id="ARBA00022670"/>
    </source>
</evidence>
<keyword evidence="4 7" id="KW-0378">Hydrolase</keyword>
<dbReference type="Gene3D" id="3.40.50.200">
    <property type="entry name" value="Peptidase S8/S53 domain"/>
    <property type="match status" value="1"/>
</dbReference>
<dbReference type="Pfam" id="PF00082">
    <property type="entry name" value="Peptidase_S8"/>
    <property type="match status" value="1"/>
</dbReference>
<dbReference type="PROSITE" id="PS00136">
    <property type="entry name" value="SUBTILASE_ASP"/>
    <property type="match status" value="1"/>
</dbReference>
<evidence type="ECO:0000256" key="8">
    <source>
        <dbReference type="RuleBase" id="RU003355"/>
    </source>
</evidence>
<dbReference type="InterPro" id="IPR036852">
    <property type="entry name" value="Peptidase_S8/S53_dom_sf"/>
</dbReference>
<feature type="active site" description="Charge relay system" evidence="6 7">
    <location>
        <position position="317"/>
    </location>
</feature>
<dbReference type="AlphaFoldDB" id="A0A364K6A6"/>
<keyword evidence="11" id="KW-1185">Reference proteome</keyword>
<dbReference type="PANTHER" id="PTHR43806:SF11">
    <property type="entry name" value="CEREVISIN-RELATED"/>
    <property type="match status" value="1"/>
</dbReference>
<dbReference type="InterPro" id="IPR023827">
    <property type="entry name" value="Peptidase_S8_Asp-AS"/>
</dbReference>
<evidence type="ECO:0000256" key="4">
    <source>
        <dbReference type="ARBA" id="ARBA00022801"/>
    </source>
</evidence>
<feature type="active site" description="Charge relay system" evidence="6 7">
    <location>
        <position position="163"/>
    </location>
</feature>
<comment type="similarity">
    <text evidence="1 7 8">Belongs to the peptidase S8 family.</text>
</comment>
<dbReference type="PANTHER" id="PTHR43806">
    <property type="entry name" value="PEPTIDASE S8"/>
    <property type="match status" value="1"/>
</dbReference>
<protein>
    <submittedName>
        <fullName evidence="10">Peptidase S8</fullName>
    </submittedName>
</protein>
<feature type="active site" description="Charge relay system" evidence="6 7">
    <location>
        <position position="130"/>
    </location>
</feature>
<dbReference type="GO" id="GO:0004252">
    <property type="term" value="F:serine-type endopeptidase activity"/>
    <property type="evidence" value="ECO:0007669"/>
    <property type="project" value="UniProtKB-UniRule"/>
</dbReference>
<dbReference type="EMBL" id="QJKK01000003">
    <property type="protein sequence ID" value="RAL25720.1"/>
    <property type="molecule type" value="Genomic_DNA"/>
</dbReference>
<evidence type="ECO:0000256" key="1">
    <source>
        <dbReference type="ARBA" id="ARBA00011073"/>
    </source>
</evidence>
<name>A0A364K6A6_9BACL</name>